<evidence type="ECO:0000256" key="9">
    <source>
        <dbReference type="ARBA" id="ARBA00068695"/>
    </source>
</evidence>
<dbReference type="Gene3D" id="3.40.50.12780">
    <property type="entry name" value="N-terminal domain of ligase-like"/>
    <property type="match status" value="1"/>
</dbReference>
<evidence type="ECO:0000256" key="3">
    <source>
        <dbReference type="ARBA" id="ARBA00022553"/>
    </source>
</evidence>
<evidence type="ECO:0000256" key="2">
    <source>
        <dbReference type="ARBA" id="ARBA00022450"/>
    </source>
</evidence>
<proteinExistence type="inferred from homology"/>
<dbReference type="InterPro" id="IPR028154">
    <property type="entry name" value="AMP-dep_Lig_C"/>
</dbReference>
<feature type="domain" description="AMP-dependent synthetase/ligase" evidence="12">
    <location>
        <begin position="88"/>
        <end position="282"/>
    </location>
</feature>
<evidence type="ECO:0000256" key="11">
    <source>
        <dbReference type="PIRNR" id="PIRNR006444"/>
    </source>
</evidence>
<dbReference type="CDD" id="cd05913">
    <property type="entry name" value="PaaK"/>
    <property type="match status" value="1"/>
</dbReference>
<dbReference type="Pfam" id="PF14535">
    <property type="entry name" value="AMP-binding_C_2"/>
    <property type="match status" value="1"/>
</dbReference>
<evidence type="ECO:0000256" key="8">
    <source>
        <dbReference type="ARBA" id="ARBA00066629"/>
    </source>
</evidence>
<reference evidence="15" key="1">
    <citation type="submission" date="2021-04" db="EMBL/GenBank/DDBJ databases">
        <title>A novel Synergistetes isolate from a pyrite-forming mixed culture.</title>
        <authorList>
            <person name="Bunk B."/>
            <person name="Sproer C."/>
            <person name="Spring S."/>
            <person name="Pester M."/>
        </authorList>
    </citation>
    <scope>NUCLEOTIDE SEQUENCE [LARGE SCALE GENOMIC DNA]</scope>
    <source>
        <strain evidence="15">J.5.4.2-T.3.5.2</strain>
    </source>
</reference>
<name>A0A9Q7ANT5_9BACT</name>
<dbReference type="GO" id="GO:0000166">
    <property type="term" value="F:nucleotide binding"/>
    <property type="evidence" value="ECO:0007669"/>
    <property type="project" value="UniProtKB-KW"/>
</dbReference>
<evidence type="ECO:0000256" key="4">
    <source>
        <dbReference type="ARBA" id="ARBA00022598"/>
    </source>
</evidence>
<dbReference type="InterPro" id="IPR011880">
    <property type="entry name" value="PA_CoA_ligase"/>
</dbReference>
<dbReference type="Pfam" id="PF00501">
    <property type="entry name" value="AMP-binding"/>
    <property type="match status" value="1"/>
</dbReference>
<dbReference type="Gene3D" id="3.30.300.30">
    <property type="match status" value="1"/>
</dbReference>
<keyword evidence="2" id="KW-0596">Phosphopantetheine</keyword>
<evidence type="ECO:0000256" key="6">
    <source>
        <dbReference type="ARBA" id="ARBA00060591"/>
    </source>
</evidence>
<evidence type="ECO:0000256" key="5">
    <source>
        <dbReference type="ARBA" id="ARBA00022741"/>
    </source>
</evidence>
<dbReference type="InterPro" id="IPR000873">
    <property type="entry name" value="AMP-dep_synth/lig_dom"/>
</dbReference>
<dbReference type="InterPro" id="IPR045851">
    <property type="entry name" value="AMP-bd_C_sf"/>
</dbReference>
<accession>A0A9Q7ANT5</accession>
<evidence type="ECO:0000313" key="14">
    <source>
        <dbReference type="EMBL" id="QTX32698.1"/>
    </source>
</evidence>
<evidence type="ECO:0000313" key="15">
    <source>
        <dbReference type="Proteomes" id="UP000671879"/>
    </source>
</evidence>
<dbReference type="PANTHER" id="PTHR43439">
    <property type="entry name" value="PHENYLACETATE-COENZYME A LIGASE"/>
    <property type="match status" value="1"/>
</dbReference>
<evidence type="ECO:0000256" key="7">
    <source>
        <dbReference type="ARBA" id="ARBA00061566"/>
    </source>
</evidence>
<comment type="function">
    <text evidence="11">Catalyzes the activation of phenylacetic acid (PA) to phenylacetyl-CoA (PA-CoA).</text>
</comment>
<dbReference type="Proteomes" id="UP000671879">
    <property type="component" value="Chromosome"/>
</dbReference>
<dbReference type="InterPro" id="IPR042099">
    <property type="entry name" value="ANL_N_sf"/>
</dbReference>
<sequence>MKATTCTVATGAGEALRLERLQSLVGRVWERVAPYRRKMEELGISPESIGSLDDLRKLPFTTKADLRENYPLGLLACDRRKAVRVHASSGTTGKPTVVAYSEGDVALWSDIMAHRLAVAGLTDKDVFQVILGYGLFTGALGFHWGAERLGAMVVPAGGGFTERQLLLMEDLATTAFTSTPSYALHLAEVIGAAGIRDRLALRVGIFGAEAWTEEMRLRIEEGLSIVALDSYGLSEVIGPGVAMECPERSGLHFDPDHFLVEIVDPDTGEPLPAGSEGEVVITTLTKEALPVIRYRTRDLSRLLPADCPCGCGEPRLARIKGRCDDMLIIRGVNVFPSQVEVALSRVEGLSLHYQLHVLTDGAMKELKVLCEAERPVGDDEASRMAKRAVRAIQTVTTIRVSVEILPPGTLERNGGKALRVVR</sequence>
<keyword evidence="15" id="KW-1185">Reference proteome</keyword>
<dbReference type="EC" id="6.2.1.30" evidence="8 11"/>
<feature type="domain" description="AMP-dependent ligase C-terminal" evidence="13">
    <location>
        <begin position="331"/>
        <end position="421"/>
    </location>
</feature>
<organism evidence="14 15">
    <name type="scientific">Aminithiophilus ramosus</name>
    <dbReference type="NCBI Taxonomy" id="3029084"/>
    <lineage>
        <taxon>Bacteria</taxon>
        <taxon>Thermotogati</taxon>
        <taxon>Synergistota</taxon>
        <taxon>Synergistia</taxon>
        <taxon>Synergistales</taxon>
        <taxon>Aminithiophilaceae</taxon>
        <taxon>Aminithiophilus</taxon>
    </lineage>
</organism>
<keyword evidence="4 11" id="KW-0436">Ligase</keyword>
<evidence type="ECO:0000256" key="1">
    <source>
        <dbReference type="ARBA" id="ARBA00011245"/>
    </source>
</evidence>
<keyword evidence="5 11" id="KW-0547">Nucleotide-binding</keyword>
<comment type="similarity">
    <text evidence="7 11">Belongs to the phenylacetyl-CoA ligase family.</text>
</comment>
<comment type="catalytic activity">
    <reaction evidence="11">
        <text>2-phenylacetate + ATP + CoA = phenylacetyl-CoA + AMP + diphosphate</text>
        <dbReference type="Rhea" id="RHEA:20956"/>
        <dbReference type="ChEBI" id="CHEBI:18401"/>
        <dbReference type="ChEBI" id="CHEBI:30616"/>
        <dbReference type="ChEBI" id="CHEBI:33019"/>
        <dbReference type="ChEBI" id="CHEBI:57287"/>
        <dbReference type="ChEBI" id="CHEBI:57390"/>
        <dbReference type="ChEBI" id="CHEBI:456215"/>
        <dbReference type="EC" id="6.2.1.30"/>
    </reaction>
</comment>
<dbReference type="FunFam" id="3.40.50.12780:FF:000016">
    <property type="entry name" value="Phenylacetate-coenzyme A ligase"/>
    <property type="match status" value="1"/>
</dbReference>
<comment type="subunit">
    <text evidence="1">Monomer.</text>
</comment>
<dbReference type="AlphaFoldDB" id="A0A9Q7ANT5"/>
<dbReference type="GO" id="GO:0010124">
    <property type="term" value="P:phenylacetate catabolic process"/>
    <property type="evidence" value="ECO:0007669"/>
    <property type="project" value="UniProtKB-UniRule"/>
</dbReference>
<keyword evidence="3" id="KW-0597">Phosphoprotein</keyword>
<evidence type="ECO:0000259" key="13">
    <source>
        <dbReference type="Pfam" id="PF14535"/>
    </source>
</evidence>
<dbReference type="InterPro" id="IPR051414">
    <property type="entry name" value="Adenylate-forming_Reductase"/>
</dbReference>
<evidence type="ECO:0000256" key="10">
    <source>
        <dbReference type="ARBA" id="ARBA00075111"/>
    </source>
</evidence>
<dbReference type="EMBL" id="CP072943">
    <property type="protein sequence ID" value="QTX32698.1"/>
    <property type="molecule type" value="Genomic_DNA"/>
</dbReference>
<gene>
    <name evidence="14" type="ORF">KAR29_01795</name>
</gene>
<dbReference type="KEGG" id="aram:KAR29_01795"/>
<dbReference type="PANTHER" id="PTHR43439:SF2">
    <property type="entry name" value="ENZYME, PUTATIVE (JCVI)-RELATED"/>
    <property type="match status" value="1"/>
</dbReference>
<dbReference type="RefSeq" id="WP_274373949.1">
    <property type="nucleotide sequence ID" value="NZ_CP072943.1"/>
</dbReference>
<dbReference type="GO" id="GO:0047475">
    <property type="term" value="F:phenylacetate-CoA ligase activity"/>
    <property type="evidence" value="ECO:0007669"/>
    <property type="project" value="UniProtKB-EC"/>
</dbReference>
<dbReference type="SUPFAM" id="SSF56801">
    <property type="entry name" value="Acetyl-CoA synthetase-like"/>
    <property type="match status" value="1"/>
</dbReference>
<evidence type="ECO:0000259" key="12">
    <source>
        <dbReference type="Pfam" id="PF00501"/>
    </source>
</evidence>
<dbReference type="PIRSF" id="PIRSF006444">
    <property type="entry name" value="PaaK"/>
    <property type="match status" value="1"/>
</dbReference>
<protein>
    <recommendedName>
        <fullName evidence="9 11">Phenylacetate-coenzyme A ligase</fullName>
        <ecNumber evidence="8 11">6.2.1.30</ecNumber>
    </recommendedName>
    <alternativeName>
        <fullName evidence="10 11">Phenylacetyl-CoA ligase</fullName>
    </alternativeName>
</protein>
<comment type="pathway">
    <text evidence="6 11">Aromatic compound metabolism; phenylacetate degradation.</text>
</comment>